<dbReference type="Gene3D" id="3.90.850.10">
    <property type="entry name" value="Fumarylacetoacetase-like, C-terminal domain"/>
    <property type="match status" value="1"/>
</dbReference>
<dbReference type="PANTHER" id="PTHR11820">
    <property type="entry name" value="ACYLPYRUVASE"/>
    <property type="match status" value="1"/>
</dbReference>
<gene>
    <name evidence="4" type="ORF">FRX48_00121</name>
</gene>
<dbReference type="FunFam" id="3.90.850.10:FF:000002">
    <property type="entry name" value="2-hydroxyhepta-2,4-diene-1,7-dioate isomerase"/>
    <property type="match status" value="1"/>
</dbReference>
<reference evidence="6" key="2">
    <citation type="submission" date="2017-03" db="EMBL/GenBank/DDBJ databases">
        <authorList>
            <person name="Sharma R."/>
            <person name="Thines M."/>
        </authorList>
    </citation>
    <scope>NUCLEOTIDE SEQUENCE [LARGE SCALE GENOMIC DNA]</scope>
</reference>
<dbReference type="SUPFAM" id="SSF56529">
    <property type="entry name" value="FAH"/>
    <property type="match status" value="1"/>
</dbReference>
<dbReference type="Proteomes" id="UP000324767">
    <property type="component" value="Unassembled WGS sequence"/>
</dbReference>
<protein>
    <submittedName>
        <fullName evidence="5">Fumarylacetoacetate hydrolase</fullName>
    </submittedName>
</protein>
<reference evidence="5" key="1">
    <citation type="submission" date="2017-03" db="EMBL/GenBank/DDBJ databases">
        <authorList>
            <person name="Afonso C.L."/>
            <person name="Miller P.J."/>
            <person name="Scott M.A."/>
            <person name="Spackman E."/>
            <person name="Goraichik I."/>
            <person name="Dimitrov K.M."/>
            <person name="Suarez D.L."/>
            <person name="Swayne D.E."/>
        </authorList>
    </citation>
    <scope>NUCLEOTIDE SEQUENCE [LARGE SCALE GENOMIC DNA]</scope>
</reference>
<evidence type="ECO:0000313" key="4">
    <source>
        <dbReference type="EMBL" id="KAA6415406.1"/>
    </source>
</evidence>
<evidence type="ECO:0000256" key="1">
    <source>
        <dbReference type="ARBA" id="ARBA00010211"/>
    </source>
</evidence>
<dbReference type="Proteomes" id="UP000192927">
    <property type="component" value="Unassembled WGS sequence"/>
</dbReference>
<accession>A0A1W5CRQ6</accession>
<dbReference type="InterPro" id="IPR011234">
    <property type="entry name" value="Fumarylacetoacetase-like_C"/>
</dbReference>
<evidence type="ECO:0000313" key="6">
    <source>
        <dbReference type="Proteomes" id="UP000192927"/>
    </source>
</evidence>
<evidence type="ECO:0000256" key="2">
    <source>
        <dbReference type="ARBA" id="ARBA00022723"/>
    </source>
</evidence>
<evidence type="ECO:0000313" key="7">
    <source>
        <dbReference type="Proteomes" id="UP000324767"/>
    </source>
</evidence>
<dbReference type="GO" id="GO:0046872">
    <property type="term" value="F:metal ion binding"/>
    <property type="evidence" value="ECO:0007669"/>
    <property type="project" value="UniProtKB-KW"/>
</dbReference>
<dbReference type="PANTHER" id="PTHR11820:SF112">
    <property type="entry name" value="FUMARYLACETOACETATE HYDROLASE FAMILY PROTEIN (AFU_ORTHOLOGUE AFUA_1G02370)-RELATED"/>
    <property type="match status" value="1"/>
</dbReference>
<proteinExistence type="inferred from homology"/>
<organism evidence="5 6">
    <name type="scientific">Lasallia pustulata</name>
    <dbReference type="NCBI Taxonomy" id="136370"/>
    <lineage>
        <taxon>Eukaryota</taxon>
        <taxon>Fungi</taxon>
        <taxon>Dikarya</taxon>
        <taxon>Ascomycota</taxon>
        <taxon>Pezizomycotina</taxon>
        <taxon>Lecanoromycetes</taxon>
        <taxon>OSLEUM clade</taxon>
        <taxon>Umbilicariomycetidae</taxon>
        <taxon>Umbilicariales</taxon>
        <taxon>Umbilicariaceae</taxon>
        <taxon>Lasallia</taxon>
    </lineage>
</organism>
<name>A0A1W5CRQ6_9LECA</name>
<dbReference type="OrthoDB" id="411064at2759"/>
<reference evidence="4 7" key="3">
    <citation type="submission" date="2019-09" db="EMBL/GenBank/DDBJ databases">
        <title>The hologenome of the rock-dwelling lichen Lasallia pustulata.</title>
        <authorList>
            <person name="Greshake Tzovaras B."/>
            <person name="Segers F."/>
            <person name="Bicker A."/>
            <person name="Dal Grande F."/>
            <person name="Otte J."/>
            <person name="Hankeln T."/>
            <person name="Schmitt I."/>
            <person name="Ebersberger I."/>
        </authorList>
    </citation>
    <scope>NUCLEOTIDE SEQUENCE [LARGE SCALE GENOMIC DNA]</scope>
    <source>
        <strain evidence="4">A1-1</strain>
    </source>
</reference>
<dbReference type="GO" id="GO:0016787">
    <property type="term" value="F:hydrolase activity"/>
    <property type="evidence" value="ECO:0007669"/>
    <property type="project" value="UniProtKB-KW"/>
</dbReference>
<comment type="similarity">
    <text evidence="1">Belongs to the FAH family.</text>
</comment>
<dbReference type="AlphaFoldDB" id="A0A1W5CRQ6"/>
<keyword evidence="5" id="KW-0378">Hydrolase</keyword>
<dbReference type="EMBL" id="FWEW01000043">
    <property type="protein sequence ID" value="SLM33482.1"/>
    <property type="molecule type" value="Genomic_DNA"/>
</dbReference>
<sequence>MPAFSRLVRFLARDGRTYYGDAILPAGVSDIAKIRQARVIKGDIFGKHDVTEQVADVRLLLAPLAREEVKTVRCLGLNYEQHAKESGMPLPKYPVLFYKPVTSLGGPFDIIPVAAPAQDVEGLDYECELVAVMGREARDVAESEALDYVLGYAVGDDISHREWQLKRGGGQWSLGKGFDGWAPFGPGIVSASLIKDPQTLRITTKVNGKTVQDSSTKDMIFGVAKTISFLSQGTTLLPGDLIFTGTPQGVGSGRKPPLWLRNGDVVEVGLEGVGTCVNRVEHIESRPKL</sequence>
<dbReference type="Pfam" id="PF01557">
    <property type="entry name" value="FAA_hydrolase"/>
    <property type="match status" value="1"/>
</dbReference>
<dbReference type="GO" id="GO:0006107">
    <property type="term" value="P:oxaloacetate metabolic process"/>
    <property type="evidence" value="ECO:0007669"/>
    <property type="project" value="UniProtKB-ARBA"/>
</dbReference>
<dbReference type="EMBL" id="VXIT01000001">
    <property type="protein sequence ID" value="KAA6415406.1"/>
    <property type="molecule type" value="Genomic_DNA"/>
</dbReference>
<feature type="domain" description="Fumarylacetoacetase-like C-terminal" evidence="3">
    <location>
        <begin position="72"/>
        <end position="280"/>
    </location>
</feature>
<evidence type="ECO:0000313" key="5">
    <source>
        <dbReference type="EMBL" id="SLM33482.1"/>
    </source>
</evidence>
<dbReference type="InterPro" id="IPR036663">
    <property type="entry name" value="Fumarylacetoacetase_C_sf"/>
</dbReference>
<keyword evidence="2" id="KW-0479">Metal-binding</keyword>
<dbReference type="GO" id="GO:0050163">
    <property type="term" value="F:oxaloacetate tautomerase activity"/>
    <property type="evidence" value="ECO:0007669"/>
    <property type="project" value="UniProtKB-ARBA"/>
</dbReference>
<keyword evidence="6" id="KW-1185">Reference proteome</keyword>
<evidence type="ECO:0000259" key="3">
    <source>
        <dbReference type="Pfam" id="PF01557"/>
    </source>
</evidence>